<dbReference type="InterPro" id="IPR004839">
    <property type="entry name" value="Aminotransferase_I/II_large"/>
</dbReference>
<dbReference type="EMBL" id="QJTJ01000002">
    <property type="protein sequence ID" value="PYF08244.1"/>
    <property type="molecule type" value="Genomic_DNA"/>
</dbReference>
<dbReference type="CDD" id="cd00609">
    <property type="entry name" value="AAT_like"/>
    <property type="match status" value="1"/>
</dbReference>
<dbReference type="GO" id="GO:0008483">
    <property type="term" value="F:transaminase activity"/>
    <property type="evidence" value="ECO:0007669"/>
    <property type="project" value="UniProtKB-KW"/>
</dbReference>
<accession>A0A318TUC2</accession>
<proteinExistence type="inferred from homology"/>
<evidence type="ECO:0000256" key="3">
    <source>
        <dbReference type="ARBA" id="ARBA00011738"/>
    </source>
</evidence>
<comment type="subunit">
    <text evidence="3">Homodimer.</text>
</comment>
<evidence type="ECO:0000259" key="7">
    <source>
        <dbReference type="Pfam" id="PF00155"/>
    </source>
</evidence>
<dbReference type="OrthoDB" id="9802328at2"/>
<keyword evidence="6" id="KW-0663">Pyridoxal phosphate</keyword>
<protein>
    <submittedName>
        <fullName evidence="8">2-aminoadipate transaminase</fullName>
    </submittedName>
</protein>
<comment type="caution">
    <text evidence="8">The sequence shown here is derived from an EMBL/GenBank/DDBJ whole genome shotgun (WGS) entry which is preliminary data.</text>
</comment>
<dbReference type="InterPro" id="IPR015424">
    <property type="entry name" value="PyrdxlP-dep_Trfase"/>
</dbReference>
<keyword evidence="4" id="KW-0032">Aminotransferase</keyword>
<name>A0A318TUC2_9BACL</name>
<dbReference type="Pfam" id="PF00155">
    <property type="entry name" value="Aminotran_1_2"/>
    <property type="match status" value="1"/>
</dbReference>
<evidence type="ECO:0000313" key="9">
    <source>
        <dbReference type="Proteomes" id="UP000247416"/>
    </source>
</evidence>
<dbReference type="RefSeq" id="WP_107935954.1">
    <property type="nucleotide sequence ID" value="NZ_CP085009.1"/>
</dbReference>
<dbReference type="AlphaFoldDB" id="A0A318TUC2"/>
<dbReference type="PANTHER" id="PTHR42790">
    <property type="entry name" value="AMINOTRANSFERASE"/>
    <property type="match status" value="1"/>
</dbReference>
<dbReference type="InterPro" id="IPR015422">
    <property type="entry name" value="PyrdxlP-dep_Trfase_small"/>
</dbReference>
<keyword evidence="5" id="KW-0808">Transferase</keyword>
<dbReference type="InterPro" id="IPR050859">
    <property type="entry name" value="Class-I_PLP-dep_aminotransf"/>
</dbReference>
<feature type="domain" description="Aminotransferase class I/classII large" evidence="7">
    <location>
        <begin position="51"/>
        <end position="384"/>
    </location>
</feature>
<comment type="cofactor">
    <cofactor evidence="1">
        <name>pyridoxal 5'-phosphate</name>
        <dbReference type="ChEBI" id="CHEBI:597326"/>
    </cofactor>
</comment>
<reference evidence="8 9" key="1">
    <citation type="submission" date="2018-06" db="EMBL/GenBank/DDBJ databases">
        <title>Genomic Encyclopedia of Archaeal and Bacterial Type Strains, Phase II (KMG-II): from individual species to whole genera.</title>
        <authorList>
            <person name="Goeker M."/>
        </authorList>
    </citation>
    <scope>NUCLEOTIDE SEQUENCE [LARGE SCALE GENOMIC DNA]</scope>
    <source>
        <strain evidence="8 9">KACC 16626</strain>
    </source>
</reference>
<dbReference type="FunFam" id="3.40.640.10:FF:000053">
    <property type="entry name" value="Aminotransferase, class I"/>
    <property type="match status" value="1"/>
</dbReference>
<dbReference type="SUPFAM" id="SSF53383">
    <property type="entry name" value="PLP-dependent transferases"/>
    <property type="match status" value="1"/>
</dbReference>
<keyword evidence="9" id="KW-1185">Reference proteome</keyword>
<dbReference type="GO" id="GO:1901605">
    <property type="term" value="P:alpha-amino acid metabolic process"/>
    <property type="evidence" value="ECO:0007669"/>
    <property type="project" value="TreeGrafter"/>
</dbReference>
<dbReference type="GO" id="GO:0030170">
    <property type="term" value="F:pyridoxal phosphate binding"/>
    <property type="evidence" value="ECO:0007669"/>
    <property type="project" value="InterPro"/>
</dbReference>
<gene>
    <name evidence="8" type="ORF">BJ095_1029</name>
</gene>
<dbReference type="InterPro" id="IPR015421">
    <property type="entry name" value="PyrdxlP-dep_Trfase_major"/>
</dbReference>
<evidence type="ECO:0000256" key="6">
    <source>
        <dbReference type="ARBA" id="ARBA00022898"/>
    </source>
</evidence>
<evidence type="ECO:0000256" key="2">
    <source>
        <dbReference type="ARBA" id="ARBA00007441"/>
    </source>
</evidence>
<evidence type="ECO:0000256" key="4">
    <source>
        <dbReference type="ARBA" id="ARBA00022576"/>
    </source>
</evidence>
<evidence type="ECO:0000256" key="1">
    <source>
        <dbReference type="ARBA" id="ARBA00001933"/>
    </source>
</evidence>
<sequence>MKYSDKIQKTPSSFIRNILKVTDAPDVISFAGGLPNPISFPIEELQSSINHAIAENGAKLFQYSTTEGYLPLRQYIADKYKKDYGLDFDPQDILITTGSQQALQLISQVLLNKGEGIVMEEPGYLGAIQAFSLAEPEFYSVTLEEDGLNAEQLEQTLANNDNIKFIYTVPNFHNPTGITYSREKREELYEVVKKYDVVLIEDDPYGELRWNGEKLPYIGAGRLENSVLLGSFSKIVTPGMRLGFVITKNKELMHHINTVKQATDLHTNIFSQMIIHDYLTSNDLQSHVSKIINLYETQANAMLNAIAKYFPSTVKYTKPDGGMFIWVTLEEGTSALEFFDKAMEEKVAFVPGDPFYTDKTHVNTLRLNYTNSSPEIIEEGIKRLGKILYSLSAQEADRVAN</sequence>
<evidence type="ECO:0000256" key="5">
    <source>
        <dbReference type="ARBA" id="ARBA00022679"/>
    </source>
</evidence>
<dbReference type="Gene3D" id="3.40.640.10">
    <property type="entry name" value="Type I PLP-dependent aspartate aminotransferase-like (Major domain)"/>
    <property type="match status" value="1"/>
</dbReference>
<organism evidence="8 9">
    <name type="scientific">Ureibacillus chungkukjangi</name>
    <dbReference type="NCBI Taxonomy" id="1202712"/>
    <lineage>
        <taxon>Bacteria</taxon>
        <taxon>Bacillati</taxon>
        <taxon>Bacillota</taxon>
        <taxon>Bacilli</taxon>
        <taxon>Bacillales</taxon>
        <taxon>Caryophanaceae</taxon>
        <taxon>Ureibacillus</taxon>
    </lineage>
</organism>
<evidence type="ECO:0000313" key="8">
    <source>
        <dbReference type="EMBL" id="PYF08244.1"/>
    </source>
</evidence>
<comment type="similarity">
    <text evidence="2">Belongs to the class-I pyridoxal-phosphate-dependent aminotransferase family.</text>
</comment>
<dbReference type="Proteomes" id="UP000247416">
    <property type="component" value="Unassembled WGS sequence"/>
</dbReference>
<dbReference type="Gene3D" id="3.90.1150.10">
    <property type="entry name" value="Aspartate Aminotransferase, domain 1"/>
    <property type="match status" value="1"/>
</dbReference>
<dbReference type="PANTHER" id="PTHR42790:SF19">
    <property type="entry name" value="KYNURENINE_ALPHA-AMINOADIPATE AMINOTRANSFERASE, MITOCHONDRIAL"/>
    <property type="match status" value="1"/>
</dbReference>